<dbReference type="SUPFAM" id="SSF50985">
    <property type="entry name" value="RCC1/BLIP-II"/>
    <property type="match status" value="1"/>
</dbReference>
<dbReference type="RefSeq" id="XP_044563547.1">
    <property type="nucleotide sequence ID" value="XM_044705040.1"/>
</dbReference>
<name>A0A6A5BWZ2_NAEFO</name>
<evidence type="ECO:0000313" key="2">
    <source>
        <dbReference type="Proteomes" id="UP000444721"/>
    </source>
</evidence>
<reference evidence="1 2" key="1">
    <citation type="journal article" date="2019" name="Sci. Rep.">
        <title>Nanopore sequencing improves the draft genome of the human pathogenic amoeba Naegleria fowleri.</title>
        <authorList>
            <person name="Liechti N."/>
            <person name="Schurch N."/>
            <person name="Bruggmann R."/>
            <person name="Wittwer M."/>
        </authorList>
    </citation>
    <scope>NUCLEOTIDE SEQUENCE [LARGE SCALE GENOMIC DNA]</scope>
    <source>
        <strain evidence="1 2">ATCC 30894</strain>
    </source>
</reference>
<dbReference type="OMA" id="ENQHTIS"/>
<dbReference type="EMBL" id="VFQX01000028">
    <property type="protein sequence ID" value="KAF0978834.1"/>
    <property type="molecule type" value="Genomic_DNA"/>
</dbReference>
<organism evidence="1 2">
    <name type="scientific">Naegleria fowleri</name>
    <name type="common">Brain eating amoeba</name>
    <dbReference type="NCBI Taxonomy" id="5763"/>
    <lineage>
        <taxon>Eukaryota</taxon>
        <taxon>Discoba</taxon>
        <taxon>Heterolobosea</taxon>
        <taxon>Tetramitia</taxon>
        <taxon>Eutetramitia</taxon>
        <taxon>Vahlkampfiidae</taxon>
        <taxon>Naegleria</taxon>
    </lineage>
</organism>
<dbReference type="AlphaFoldDB" id="A0A6A5BWZ2"/>
<comment type="caution">
    <text evidence="1">The sequence shown here is derived from an EMBL/GenBank/DDBJ whole genome shotgun (WGS) entry which is preliminary data.</text>
</comment>
<dbReference type="VEuPathDB" id="AmoebaDB:NF0009410"/>
<protein>
    <submittedName>
        <fullName evidence="1">Uncharacterized protein</fullName>
    </submittedName>
</protein>
<dbReference type="Proteomes" id="UP000444721">
    <property type="component" value="Unassembled WGS sequence"/>
</dbReference>
<dbReference type="VEuPathDB" id="AmoebaDB:NfTy_033000"/>
<dbReference type="Gene3D" id="2.130.10.30">
    <property type="entry name" value="Regulator of chromosome condensation 1/beta-lactamase-inhibitor protein II"/>
    <property type="match status" value="1"/>
</dbReference>
<accession>A0A6A5BWZ2</accession>
<keyword evidence="2" id="KW-1185">Reference proteome</keyword>
<dbReference type="OrthoDB" id="10337208at2759"/>
<sequence>MKLHILSLRRRRSATDKKPPKQLNHLESLIGAKTTVSRAMVPLGIMTEINLKEEIESVEIVELNEVEDLIGSHSLIYVLDRYTKQVFKLSKGENVNDDDTESDENDDTSSKVWKVENIHFGSKDEKSSASLRVLKMSTYTEHALFLLEDIHNGETYLYGRGNNAYSRLSSKENVDLSKPVFSPHIQLQNKRSRITHVGCCFSFSVCIVNNTDVHLSGQDWINNSNTGYHDWLNRAHVCTKPVKSLHCGNFHFIILLVDGSICVAGSHSSKQLILRHVTPFQEIPTSVQAGIYANLGTNCSLVTSPTNTYHFFGGSPFTVEGDDRRVKSPLITDHDSKEFPYDEVFLGREYGAFHFKHNQLLYLLGNVSGMAYNHIVRYSSLFSTQPQIVTLPNRIVFFLNRPHSAFHKKLLEKAYMENQHTISDVLIVAYH</sequence>
<dbReference type="VEuPathDB" id="AmoebaDB:FDP41_001904"/>
<dbReference type="GeneID" id="68109122"/>
<gene>
    <name evidence="1" type="ORF">FDP41_001904</name>
</gene>
<proteinExistence type="predicted"/>
<dbReference type="InterPro" id="IPR009091">
    <property type="entry name" value="RCC1/BLIP-II"/>
</dbReference>
<evidence type="ECO:0000313" key="1">
    <source>
        <dbReference type="EMBL" id="KAF0978834.1"/>
    </source>
</evidence>